<dbReference type="InParanoid" id="A0A7J7DYT2"/>
<organism evidence="3 4">
    <name type="scientific">Tripterygium wilfordii</name>
    <name type="common">Thunder God vine</name>
    <dbReference type="NCBI Taxonomy" id="458696"/>
    <lineage>
        <taxon>Eukaryota</taxon>
        <taxon>Viridiplantae</taxon>
        <taxon>Streptophyta</taxon>
        <taxon>Embryophyta</taxon>
        <taxon>Tracheophyta</taxon>
        <taxon>Spermatophyta</taxon>
        <taxon>Magnoliopsida</taxon>
        <taxon>eudicotyledons</taxon>
        <taxon>Gunneridae</taxon>
        <taxon>Pentapetalae</taxon>
        <taxon>rosids</taxon>
        <taxon>fabids</taxon>
        <taxon>Celastrales</taxon>
        <taxon>Celastraceae</taxon>
        <taxon>Tripterygium</taxon>
    </lineage>
</organism>
<dbReference type="Pfam" id="PF00190">
    <property type="entry name" value="Cupin_1"/>
    <property type="match status" value="2"/>
</dbReference>
<dbReference type="InterPro" id="IPR050253">
    <property type="entry name" value="Seed_Storage-Functional"/>
</dbReference>
<protein>
    <recommendedName>
        <fullName evidence="2">Cupin type-1 domain-containing protein</fullName>
    </recommendedName>
</protein>
<evidence type="ECO:0000259" key="2">
    <source>
        <dbReference type="SMART" id="SM00835"/>
    </source>
</evidence>
<sequence length="489" mass="55252">MGNKAALLLLLLVVGYGVSVSMGYREEGEEEWGPEERRREKYPEEGKASFLLQDSKRVVRTDAGEMRVVRSFGGRIVDRPMHIGFITMEPQSLFIPQYLDSSLIIFIRRGEAKIGHIYKDELSERSLKDGDIYRIPAGSAFYIVNTEEGQRLHIICSINPSESLGLGLFQSFYLGGGSYPTSILAGFDPETLTNAFNVTRKELRDIFSRQQGGPIVFVGDSRAPRVWSKFLQLKEKDRLQHLKRIVDYHQEQEEQEEQEEDQTKWSWRKLLISVFGEENRRQGDRTGKAPDCYNIYGRSPDFKNRYGSSMAIDASDYSPLKHSGIGIYFVNLTAGSMLAPHLNPTATEYGIVLKGTGRIQIVYPNGTSAMNAKVSEGDVFWVPRYFAFCQIASRTGPFEFFGFTTSARKNRPQFLAGANSLLHVLQGPELAASMGISEDRSRRFLDSQREAVILPSASAAPPDTEYHKEETLMPKMFKSFENDMIMGFD</sequence>
<name>A0A7J7DYT2_TRIWF</name>
<dbReference type="SUPFAM" id="SSF51182">
    <property type="entry name" value="RmlC-like cupins"/>
    <property type="match status" value="1"/>
</dbReference>
<evidence type="ECO:0000256" key="1">
    <source>
        <dbReference type="SAM" id="SignalP"/>
    </source>
</evidence>
<dbReference type="Gene3D" id="2.60.120.10">
    <property type="entry name" value="Jelly Rolls"/>
    <property type="match status" value="2"/>
</dbReference>
<keyword evidence="4" id="KW-1185">Reference proteome</keyword>
<reference evidence="3 4" key="1">
    <citation type="journal article" date="2020" name="Nat. Commun.">
        <title>Genome of Tripterygium wilfordii and identification of cytochrome P450 involved in triptolide biosynthesis.</title>
        <authorList>
            <person name="Tu L."/>
            <person name="Su P."/>
            <person name="Zhang Z."/>
            <person name="Gao L."/>
            <person name="Wang J."/>
            <person name="Hu T."/>
            <person name="Zhou J."/>
            <person name="Zhang Y."/>
            <person name="Zhao Y."/>
            <person name="Liu Y."/>
            <person name="Song Y."/>
            <person name="Tong Y."/>
            <person name="Lu Y."/>
            <person name="Yang J."/>
            <person name="Xu C."/>
            <person name="Jia M."/>
            <person name="Peters R.J."/>
            <person name="Huang L."/>
            <person name="Gao W."/>
        </authorList>
    </citation>
    <scope>NUCLEOTIDE SEQUENCE [LARGE SCALE GENOMIC DNA]</scope>
    <source>
        <strain evidence="4">cv. XIE 37</strain>
        <tissue evidence="3">Leaf</tissue>
    </source>
</reference>
<dbReference type="CDD" id="cd02245">
    <property type="entry name" value="cupin_7S_vicilin-like_C"/>
    <property type="match status" value="1"/>
</dbReference>
<dbReference type="SMART" id="SM00835">
    <property type="entry name" value="Cupin_1"/>
    <property type="match status" value="2"/>
</dbReference>
<dbReference type="EMBL" id="JAAARO010000002">
    <property type="protein sequence ID" value="KAF5751528.1"/>
    <property type="molecule type" value="Genomic_DNA"/>
</dbReference>
<comment type="caution">
    <text evidence="3">The sequence shown here is derived from an EMBL/GenBank/DDBJ whole genome shotgun (WGS) entry which is preliminary data.</text>
</comment>
<dbReference type="Proteomes" id="UP000593562">
    <property type="component" value="Unassembled WGS sequence"/>
</dbReference>
<evidence type="ECO:0000313" key="3">
    <source>
        <dbReference type="EMBL" id="KAF5751528.1"/>
    </source>
</evidence>
<feature type="domain" description="Cupin type-1" evidence="2">
    <location>
        <begin position="50"/>
        <end position="204"/>
    </location>
</feature>
<dbReference type="CDD" id="cd02244">
    <property type="entry name" value="cupin_7S_vicilin-like_N"/>
    <property type="match status" value="1"/>
</dbReference>
<feature type="signal peptide" evidence="1">
    <location>
        <begin position="1"/>
        <end position="23"/>
    </location>
</feature>
<dbReference type="PANTHER" id="PTHR31189">
    <property type="entry name" value="OS03G0336100 PROTEIN-RELATED"/>
    <property type="match status" value="1"/>
</dbReference>
<dbReference type="InterPro" id="IPR014710">
    <property type="entry name" value="RmlC-like_jellyroll"/>
</dbReference>
<gene>
    <name evidence="3" type="ORF">HS088_TW02G00542</name>
</gene>
<dbReference type="InterPro" id="IPR006045">
    <property type="entry name" value="Cupin_1"/>
</dbReference>
<proteinExistence type="predicted"/>
<keyword evidence="1" id="KW-0732">Signal</keyword>
<dbReference type="FunCoup" id="A0A7J7DYT2">
    <property type="interactions" value="285"/>
</dbReference>
<dbReference type="InterPro" id="IPR011051">
    <property type="entry name" value="RmlC_Cupin_sf"/>
</dbReference>
<feature type="chain" id="PRO_5029460734" description="Cupin type-1 domain-containing protein" evidence="1">
    <location>
        <begin position="24"/>
        <end position="489"/>
    </location>
</feature>
<evidence type="ECO:0000313" key="4">
    <source>
        <dbReference type="Proteomes" id="UP000593562"/>
    </source>
</evidence>
<accession>A0A7J7DYT2</accession>
<dbReference type="AlphaFoldDB" id="A0A7J7DYT2"/>
<dbReference type="PANTHER" id="PTHR31189:SF2">
    <property type="entry name" value="RMLC-LIKE CUPINS SUPERFAMILY PROTEIN"/>
    <property type="match status" value="1"/>
</dbReference>
<feature type="domain" description="Cupin type-1" evidence="2">
    <location>
        <begin position="293"/>
        <end position="442"/>
    </location>
</feature>
<dbReference type="OrthoDB" id="2019862at2759"/>